<keyword evidence="2" id="KW-1185">Reference proteome</keyword>
<evidence type="ECO:0008006" key="3">
    <source>
        <dbReference type="Google" id="ProtNLM"/>
    </source>
</evidence>
<evidence type="ECO:0000313" key="1">
    <source>
        <dbReference type="EMBL" id="SFW49659.1"/>
    </source>
</evidence>
<evidence type="ECO:0000313" key="2">
    <source>
        <dbReference type="Proteomes" id="UP000182248"/>
    </source>
</evidence>
<dbReference type="PROSITE" id="PS51257">
    <property type="entry name" value="PROKAR_LIPOPROTEIN"/>
    <property type="match status" value="1"/>
</dbReference>
<name>A0A1K1PQB0_9FLAO</name>
<dbReference type="STRING" id="1150368.SAMN02927921_01925"/>
<gene>
    <name evidence="1" type="ORF">SAMN02927921_01925</name>
</gene>
<reference evidence="1 2" key="1">
    <citation type="submission" date="2016-11" db="EMBL/GenBank/DDBJ databases">
        <authorList>
            <person name="Jaros S."/>
            <person name="Januszkiewicz K."/>
            <person name="Wedrychowicz H."/>
        </authorList>
    </citation>
    <scope>NUCLEOTIDE SEQUENCE [LARGE SCALE GENOMIC DNA]</scope>
    <source>
        <strain evidence="1 2">CGMCC 1.12145</strain>
    </source>
</reference>
<sequence length="144" mass="16915">MRYLRLSTLWFTICIALTACNDKPSPETKEYNKLFDEVIAVHDEVMPEMGKLNTLAEALKKQNDTTRNYQGILDSLQLSHKAMMDWMKDFSEKFPYGEFDPKNSEPEELQAKIEILKEEKTEVYEMRDLMQESIAKAEKQLDLR</sequence>
<proteinExistence type="predicted"/>
<dbReference type="Proteomes" id="UP000182248">
    <property type="component" value="Unassembled WGS sequence"/>
</dbReference>
<protein>
    <recommendedName>
        <fullName evidence="3">Viral A-type inclusion protein</fullName>
    </recommendedName>
</protein>
<dbReference type="AlphaFoldDB" id="A0A1K1PQB0"/>
<dbReference type="OrthoDB" id="1436925at2"/>
<dbReference type="EMBL" id="FPJE01000009">
    <property type="protein sequence ID" value="SFW49659.1"/>
    <property type="molecule type" value="Genomic_DNA"/>
</dbReference>
<dbReference type="RefSeq" id="WP_072317154.1">
    <property type="nucleotide sequence ID" value="NZ_FPJE01000009.1"/>
</dbReference>
<accession>A0A1K1PQB0</accession>
<organism evidence="1 2">
    <name type="scientific">Sinomicrobium oceani</name>
    <dbReference type="NCBI Taxonomy" id="1150368"/>
    <lineage>
        <taxon>Bacteria</taxon>
        <taxon>Pseudomonadati</taxon>
        <taxon>Bacteroidota</taxon>
        <taxon>Flavobacteriia</taxon>
        <taxon>Flavobacteriales</taxon>
        <taxon>Flavobacteriaceae</taxon>
        <taxon>Sinomicrobium</taxon>
    </lineage>
</organism>